<dbReference type="OMA" id="PVPKWAQ"/>
<dbReference type="GO" id="GO:0005634">
    <property type="term" value="C:nucleus"/>
    <property type="evidence" value="ECO:0007669"/>
    <property type="project" value="UniProtKB-SubCell"/>
</dbReference>
<proteinExistence type="inferred from homology"/>
<feature type="compositionally biased region" description="Low complexity" evidence="8">
    <location>
        <begin position="532"/>
        <end position="546"/>
    </location>
</feature>
<dbReference type="GeneID" id="18257964"/>
<keyword evidence="11" id="KW-1185">Reference proteome</keyword>
<dbReference type="STRING" id="759272.G0S3X9"/>
<feature type="compositionally biased region" description="Basic and acidic residues" evidence="8">
    <location>
        <begin position="726"/>
        <end position="785"/>
    </location>
</feature>
<evidence type="ECO:0000313" key="10">
    <source>
        <dbReference type="EMBL" id="EGS22041.1"/>
    </source>
</evidence>
<accession>G0S3X9</accession>
<feature type="compositionally biased region" description="Low complexity" evidence="8">
    <location>
        <begin position="462"/>
        <end position="482"/>
    </location>
</feature>
<feature type="region of interest" description="Disordered" evidence="8">
    <location>
        <begin position="892"/>
        <end position="1142"/>
    </location>
</feature>
<organism evidence="11">
    <name type="scientific">Chaetomium thermophilum (strain DSM 1495 / CBS 144.50 / IMI 039719)</name>
    <name type="common">Thermochaetoides thermophila</name>
    <dbReference type="NCBI Taxonomy" id="759272"/>
    <lineage>
        <taxon>Eukaryota</taxon>
        <taxon>Fungi</taxon>
        <taxon>Dikarya</taxon>
        <taxon>Ascomycota</taxon>
        <taxon>Pezizomycotina</taxon>
        <taxon>Sordariomycetes</taxon>
        <taxon>Sordariomycetidae</taxon>
        <taxon>Sordariales</taxon>
        <taxon>Chaetomiaceae</taxon>
        <taxon>Thermochaetoides</taxon>
    </lineage>
</organism>
<dbReference type="GO" id="GO:0005819">
    <property type="term" value="C:spindle"/>
    <property type="evidence" value="ECO:0007669"/>
    <property type="project" value="UniProtKB-SubCell"/>
</dbReference>
<dbReference type="PANTHER" id="PTHR13142">
    <property type="entry name" value="INNER CENTROMERE PROTEIN"/>
    <property type="match status" value="1"/>
</dbReference>
<dbReference type="Pfam" id="PF03941">
    <property type="entry name" value="INCENP_ARK-bind"/>
    <property type="match status" value="1"/>
</dbReference>
<feature type="compositionally biased region" description="Acidic residues" evidence="8">
    <location>
        <begin position="1231"/>
        <end position="1240"/>
    </location>
</feature>
<feature type="compositionally biased region" description="Polar residues" evidence="8">
    <location>
        <begin position="207"/>
        <end position="232"/>
    </location>
</feature>
<feature type="compositionally biased region" description="Low complexity" evidence="8">
    <location>
        <begin position="124"/>
        <end position="133"/>
    </location>
</feature>
<dbReference type="EMBL" id="GL988041">
    <property type="protein sequence ID" value="EGS22041.1"/>
    <property type="molecule type" value="Genomic_DNA"/>
</dbReference>
<reference evidence="10 11" key="1">
    <citation type="journal article" date="2011" name="Cell">
        <title>Insight into structure and assembly of the nuclear pore complex by utilizing the genome of a eukaryotic thermophile.</title>
        <authorList>
            <person name="Amlacher S."/>
            <person name="Sarges P."/>
            <person name="Flemming D."/>
            <person name="van Noort V."/>
            <person name="Kunze R."/>
            <person name="Devos D.P."/>
            <person name="Arumugam M."/>
            <person name="Bork P."/>
            <person name="Hurt E."/>
        </authorList>
    </citation>
    <scope>NUCLEOTIDE SEQUENCE [LARGE SCALE GENOMIC DNA]</scope>
    <source>
        <strain evidence="11">DSM 1495 / CBS 144.50 / IMI 039719</strain>
    </source>
</reference>
<evidence type="ECO:0000256" key="1">
    <source>
        <dbReference type="ARBA" id="ARBA00004123"/>
    </source>
</evidence>
<evidence type="ECO:0000256" key="4">
    <source>
        <dbReference type="ARBA" id="ARBA00022490"/>
    </source>
</evidence>
<comment type="similarity">
    <text evidence="3">Belongs to the INCENP family.</text>
</comment>
<feature type="region of interest" description="Disordered" evidence="8">
    <location>
        <begin position="1177"/>
        <end position="1254"/>
    </location>
</feature>
<dbReference type="Gene3D" id="6.10.250.2990">
    <property type="match status" value="1"/>
</dbReference>
<feature type="compositionally biased region" description="Polar residues" evidence="8">
    <location>
        <begin position="442"/>
        <end position="456"/>
    </location>
</feature>
<feature type="compositionally biased region" description="Basic and acidic residues" evidence="8">
    <location>
        <begin position="955"/>
        <end position="1021"/>
    </location>
</feature>
<gene>
    <name evidence="10" type="ORF">CTHT_0039260</name>
</gene>
<comment type="subcellular location">
    <subcellularLocation>
        <location evidence="2">Cytoplasm</location>
        <location evidence="2">Cytoskeleton</location>
        <location evidence="2">Spindle</location>
    </subcellularLocation>
    <subcellularLocation>
        <location evidence="1">Nucleus</location>
    </subcellularLocation>
</comment>
<feature type="compositionally biased region" description="Low complexity" evidence="8">
    <location>
        <begin position="940"/>
        <end position="953"/>
    </location>
</feature>
<name>G0S3X9_CHATD</name>
<dbReference type="HOGENOM" id="CLU_003318_1_0_1"/>
<feature type="compositionally biased region" description="Acidic residues" evidence="8">
    <location>
        <begin position="407"/>
        <end position="424"/>
    </location>
</feature>
<feature type="compositionally biased region" description="Polar residues" evidence="8">
    <location>
        <begin position="644"/>
        <end position="663"/>
    </location>
</feature>
<feature type="region of interest" description="Disordered" evidence="8">
    <location>
        <begin position="117"/>
        <end position="813"/>
    </location>
</feature>
<evidence type="ECO:0000256" key="2">
    <source>
        <dbReference type="ARBA" id="ARBA00004186"/>
    </source>
</evidence>
<dbReference type="KEGG" id="cthr:CTHT_0039260"/>
<feature type="compositionally biased region" description="Low complexity" evidence="8">
    <location>
        <begin position="1206"/>
        <end position="1216"/>
    </location>
</feature>
<feature type="compositionally biased region" description="Polar residues" evidence="8">
    <location>
        <begin position="927"/>
        <end position="939"/>
    </location>
</feature>
<sequence length="1344" mass="146727">MRGGPRLQVGSAAWVAEEREAALSIACSEVDEFSYAARNELDWLNEHMADIFSENQMNVAEIFKSPSKFRGKTPRTVRREPSSARVPLASVFSSTPKGAPNPLAMSTISLPRSPAIQVAEDAPSSDSPIPSSPTGRSMSPTKATVVHPMHEVKPRGHGSLADSGYHGSQSQLTQFEREEPLEEEDIEMSDSGEQGETLSDPVFSPENKPTSPSATSVHETYQSPVETRSPQRQQREESAVPTPSSALQQPNSPFASRTRLPIMSPRAQPSPKKTSSPIGQSPGRRSPSPQKSRLASPPKASAKLEPAPQTEEKPEDGADQNISADEEEEDDISEASSPVLRPVMRKSSLNFASLPAREPLTSKKSLGGAAARMSRTSFTRQSYYPPAAASRLTGGGKSLGVGRHEDDDMEGVEKDEDKEEEEVFADSKTYTQRLHEQISMLGKSQAQKSARPSKSLASFLPAAAGQQQQGSAGSMQAGRQASPKPKQQPATTPGPVAANEDDFVRGMGSPRPLPPRPQTSGTTECRDTGDMSPASSLPRSRPTSPSKNVFSPTHRTPNSHSKSQSVPVLPSLEQLRTGNPEDGPKKTIAQNPTLSTAAGDGLVAGSPAPRSPRSFRDNPLKQVKNKLSSFIKSSKGLIGSSGSATLGESKTSSGLVQHTPSVSRAQQQKVEKEREKERAGDESVESYKTADNVAYPDLSRQVEGINPTSAKEQPQSPVQNVRRTRASAERERLEKERAESERQEREKMRVVEKERERVAQMERHITAQQEKEKQEKERREREQDFRTPGPRPKSVAKPAPSTIQTTPHKNAAADEDLDMTEAPATIAPPSVARPTTASSMRIPAAKRPLKPTKEALNRSTAKQAPTVIKVNTSSAAQVSNSVLAATLGETLAPPTNQTTQAQAAQGATAVKGLSGKGSAGSLRDKPSLQSLKNSMASSSQQKQKAADAAAAAAQRKKEQEEREAQKRELQRKREQRERERAAQQEEERRRREEMEQQRRLEEEQRKKEEERKRKAAIEKAKMTKAPPPPVRTQPNGPPDYSATVERERQTQQPARPPSRLGSIAEGGRPLQEEKKYQAAGVDAKRMRMSEEFDENVDMAEGGGGGSSRMIKGAPIRPSTGFKKEIQPPKQHTYSSNAHGHTYSSKDLFKTTVISQHNNQNAGRPAHPLDMAQVAKGPIPFANNNTQAASSHKTPARAPGTNSTVPSSAAKSAARSSPRFPNGELIELPDIATDDDDDYSDADNSGSGAGQMLPSWADSPELRRQLLEQERIDPTTVFGVPQPLNMEEVFNKSKDRWHRFRQRTSSANWSGADRLTEEEMRRDAIARDRMRREGGWTWELGKEMY</sequence>
<evidence type="ECO:0000256" key="3">
    <source>
        <dbReference type="ARBA" id="ARBA00010042"/>
    </source>
</evidence>
<keyword evidence="6" id="KW-0206">Cytoskeleton</keyword>
<feature type="compositionally biased region" description="Polar residues" evidence="8">
    <location>
        <begin position="547"/>
        <end position="566"/>
    </location>
</feature>
<dbReference type="GO" id="GO:0007059">
    <property type="term" value="P:chromosome segregation"/>
    <property type="evidence" value="ECO:0007669"/>
    <property type="project" value="UniProtKB-KW"/>
</dbReference>
<feature type="compositionally biased region" description="Acidic residues" evidence="8">
    <location>
        <begin position="317"/>
        <end position="333"/>
    </location>
</feature>
<feature type="compositionally biased region" description="Low complexity" evidence="8">
    <location>
        <begin position="626"/>
        <end position="643"/>
    </location>
</feature>
<dbReference type="OrthoDB" id="6123at2759"/>
<dbReference type="RefSeq" id="XP_006694337.1">
    <property type="nucleotide sequence ID" value="XM_006694274.1"/>
</dbReference>
<evidence type="ECO:0000256" key="5">
    <source>
        <dbReference type="ARBA" id="ARBA00022829"/>
    </source>
</evidence>
<evidence type="ECO:0000256" key="6">
    <source>
        <dbReference type="ARBA" id="ARBA00023212"/>
    </source>
</evidence>
<protein>
    <recommendedName>
        <fullName evidence="9">Inner centromere protein ARK-binding domain-containing protein</fullName>
    </recommendedName>
</protein>
<dbReference type="InterPro" id="IPR005635">
    <property type="entry name" value="Inner_centromere_prot_ARK-bd"/>
</dbReference>
<feature type="compositionally biased region" description="Polar residues" evidence="8">
    <location>
        <begin position="1129"/>
        <end position="1142"/>
    </location>
</feature>
<feature type="compositionally biased region" description="Polar residues" evidence="8">
    <location>
        <begin position="706"/>
        <end position="721"/>
    </location>
</feature>
<evidence type="ECO:0000256" key="7">
    <source>
        <dbReference type="ARBA" id="ARBA00023242"/>
    </source>
</evidence>
<feature type="compositionally biased region" description="Polar residues" evidence="8">
    <location>
        <begin position="241"/>
        <end position="255"/>
    </location>
</feature>
<feature type="compositionally biased region" description="Low complexity" evidence="8">
    <location>
        <begin position="892"/>
        <end position="913"/>
    </location>
</feature>
<keyword evidence="4" id="KW-0963">Cytoplasm</keyword>
<keyword evidence="5" id="KW-0159">Chromosome partition</keyword>
<evidence type="ECO:0000313" key="11">
    <source>
        <dbReference type="Proteomes" id="UP000008066"/>
    </source>
</evidence>
<feature type="compositionally biased region" description="Basic and acidic residues" evidence="8">
    <location>
        <begin position="1070"/>
        <end position="1090"/>
    </location>
</feature>
<feature type="compositionally biased region" description="Acidic residues" evidence="8">
    <location>
        <begin position="179"/>
        <end position="190"/>
    </location>
</feature>
<dbReference type="PANTHER" id="PTHR13142:SF1">
    <property type="entry name" value="INNER CENTROMERE PROTEIN"/>
    <property type="match status" value="1"/>
</dbReference>
<evidence type="ECO:0000259" key="9">
    <source>
        <dbReference type="Pfam" id="PF03941"/>
    </source>
</evidence>
<feature type="domain" description="Inner centromere protein ARK-binding" evidence="9">
    <location>
        <begin position="1229"/>
        <end position="1289"/>
    </location>
</feature>
<evidence type="ECO:0000256" key="8">
    <source>
        <dbReference type="SAM" id="MobiDB-lite"/>
    </source>
</evidence>
<feature type="compositionally biased region" description="Pro residues" evidence="8">
    <location>
        <begin position="1025"/>
        <end position="1037"/>
    </location>
</feature>
<dbReference type="Proteomes" id="UP000008066">
    <property type="component" value="Unassembled WGS sequence"/>
</dbReference>
<feature type="compositionally biased region" description="Polar residues" evidence="8">
    <location>
        <begin position="1181"/>
        <end position="1192"/>
    </location>
</feature>
<dbReference type="eggNOG" id="ENOG502S0AD">
    <property type="taxonomic scope" value="Eukaryota"/>
</dbReference>
<feature type="compositionally biased region" description="Basic and acidic residues" evidence="8">
    <location>
        <begin position="669"/>
        <end position="681"/>
    </location>
</feature>
<keyword evidence="7" id="KW-0539">Nucleus</keyword>
<feature type="region of interest" description="Disordered" evidence="8">
    <location>
        <begin position="825"/>
        <end position="862"/>
    </location>
</feature>